<dbReference type="PROSITE" id="PS50949">
    <property type="entry name" value="HTH_GNTR"/>
    <property type="match status" value="1"/>
</dbReference>
<keyword evidence="6" id="KW-1185">Reference proteome</keyword>
<dbReference type="SMART" id="SM00345">
    <property type="entry name" value="HTH_GNTR"/>
    <property type="match status" value="1"/>
</dbReference>
<name>A0ABT6KR75_9MICO</name>
<dbReference type="CDD" id="cd07377">
    <property type="entry name" value="WHTH_GntR"/>
    <property type="match status" value="1"/>
</dbReference>
<dbReference type="Gene3D" id="1.10.10.10">
    <property type="entry name" value="Winged helix-like DNA-binding domain superfamily/Winged helix DNA-binding domain"/>
    <property type="match status" value="1"/>
</dbReference>
<dbReference type="Proteomes" id="UP001160142">
    <property type="component" value="Unassembled WGS sequence"/>
</dbReference>
<evidence type="ECO:0000256" key="2">
    <source>
        <dbReference type="ARBA" id="ARBA00023125"/>
    </source>
</evidence>
<dbReference type="RefSeq" id="WP_322134766.1">
    <property type="nucleotide sequence ID" value="NZ_CP085036.1"/>
</dbReference>
<gene>
    <name evidence="5" type="ORF">M2152_002671</name>
</gene>
<keyword evidence="1" id="KW-0805">Transcription regulation</keyword>
<sequence>MSTTQPKISSSPVVTRVVDQLLAEMMSGELAPGQHISDTELAARFGVSRTPVREALQRLRDVGLVEASASRFTRVAEVSPDLTDQAYTVWKALYAVLLEETIPVVGEETVALMVRDRDEFVAALPTVDGQRLATANFQFVTRLHSVSTNAVLVRSLVSVVHIVRLGSLYLPSPLDLGSLGEAQELLIDAARRNDVGRAREAMDVLASIQVPRS</sequence>
<dbReference type="GO" id="GO:0003677">
    <property type="term" value="F:DNA binding"/>
    <property type="evidence" value="ECO:0007669"/>
    <property type="project" value="UniProtKB-KW"/>
</dbReference>
<keyword evidence="2 5" id="KW-0238">DNA-binding</keyword>
<dbReference type="InterPro" id="IPR036390">
    <property type="entry name" value="WH_DNA-bd_sf"/>
</dbReference>
<accession>A0ABT6KR75</accession>
<evidence type="ECO:0000256" key="1">
    <source>
        <dbReference type="ARBA" id="ARBA00023015"/>
    </source>
</evidence>
<dbReference type="EMBL" id="JARXVQ010000001">
    <property type="protein sequence ID" value="MDH6182489.1"/>
    <property type="molecule type" value="Genomic_DNA"/>
</dbReference>
<dbReference type="InterPro" id="IPR011711">
    <property type="entry name" value="GntR_C"/>
</dbReference>
<evidence type="ECO:0000313" key="5">
    <source>
        <dbReference type="EMBL" id="MDH6182489.1"/>
    </source>
</evidence>
<evidence type="ECO:0000256" key="3">
    <source>
        <dbReference type="ARBA" id="ARBA00023163"/>
    </source>
</evidence>
<dbReference type="PANTHER" id="PTHR43537">
    <property type="entry name" value="TRANSCRIPTIONAL REGULATOR, GNTR FAMILY"/>
    <property type="match status" value="1"/>
</dbReference>
<dbReference type="InterPro" id="IPR008920">
    <property type="entry name" value="TF_FadR/GntR_C"/>
</dbReference>
<dbReference type="SUPFAM" id="SSF46785">
    <property type="entry name" value="Winged helix' DNA-binding domain"/>
    <property type="match status" value="1"/>
</dbReference>
<evidence type="ECO:0000259" key="4">
    <source>
        <dbReference type="PROSITE" id="PS50949"/>
    </source>
</evidence>
<organism evidence="5 6">
    <name type="scientific">Antiquaquibacter oligotrophicus</name>
    <dbReference type="NCBI Taxonomy" id="2880260"/>
    <lineage>
        <taxon>Bacteria</taxon>
        <taxon>Bacillati</taxon>
        <taxon>Actinomycetota</taxon>
        <taxon>Actinomycetes</taxon>
        <taxon>Micrococcales</taxon>
        <taxon>Microbacteriaceae</taxon>
        <taxon>Antiquaquibacter</taxon>
    </lineage>
</organism>
<reference evidence="5 6" key="1">
    <citation type="submission" date="2023-04" db="EMBL/GenBank/DDBJ databases">
        <title>Genome Encyclopedia of Bacteria and Archaea VI: Functional Genomics of Type Strains.</title>
        <authorList>
            <person name="Whitman W."/>
        </authorList>
    </citation>
    <scope>NUCLEOTIDE SEQUENCE [LARGE SCALE GENOMIC DNA]</scope>
    <source>
        <strain evidence="5 6">SG_E_30_P1</strain>
    </source>
</reference>
<dbReference type="Pfam" id="PF00392">
    <property type="entry name" value="GntR"/>
    <property type="match status" value="1"/>
</dbReference>
<dbReference type="Gene3D" id="1.20.120.530">
    <property type="entry name" value="GntR ligand-binding domain-like"/>
    <property type="match status" value="1"/>
</dbReference>
<dbReference type="PANTHER" id="PTHR43537:SF49">
    <property type="entry name" value="TRANSCRIPTIONAL REGULATORY PROTEIN"/>
    <property type="match status" value="1"/>
</dbReference>
<proteinExistence type="predicted"/>
<evidence type="ECO:0000313" key="6">
    <source>
        <dbReference type="Proteomes" id="UP001160142"/>
    </source>
</evidence>
<feature type="domain" description="HTH gntR-type" evidence="4">
    <location>
        <begin position="11"/>
        <end position="78"/>
    </location>
</feature>
<dbReference type="Pfam" id="PF07729">
    <property type="entry name" value="FCD"/>
    <property type="match status" value="1"/>
</dbReference>
<dbReference type="InterPro" id="IPR036388">
    <property type="entry name" value="WH-like_DNA-bd_sf"/>
</dbReference>
<dbReference type="PRINTS" id="PR00035">
    <property type="entry name" value="HTHGNTR"/>
</dbReference>
<protein>
    <submittedName>
        <fullName evidence="5">DNA-binding GntR family transcriptional regulator</fullName>
    </submittedName>
</protein>
<dbReference type="SUPFAM" id="SSF48008">
    <property type="entry name" value="GntR ligand-binding domain-like"/>
    <property type="match status" value="1"/>
</dbReference>
<comment type="caution">
    <text evidence="5">The sequence shown here is derived from an EMBL/GenBank/DDBJ whole genome shotgun (WGS) entry which is preliminary data.</text>
</comment>
<keyword evidence="3" id="KW-0804">Transcription</keyword>
<dbReference type="InterPro" id="IPR000524">
    <property type="entry name" value="Tscrpt_reg_HTH_GntR"/>
</dbReference>